<proteinExistence type="inferred from homology"/>
<dbReference type="Proteomes" id="UP001279734">
    <property type="component" value="Unassembled WGS sequence"/>
</dbReference>
<keyword evidence="5" id="KW-0479">Metal-binding</keyword>
<feature type="domain" description="VOC" evidence="11">
    <location>
        <begin position="162"/>
        <end position="294"/>
    </location>
</feature>
<dbReference type="GO" id="GO:0046872">
    <property type="term" value="F:metal ion binding"/>
    <property type="evidence" value="ECO:0007669"/>
    <property type="project" value="UniProtKB-KW"/>
</dbReference>
<dbReference type="GO" id="GO:0006559">
    <property type="term" value="P:L-phenylalanine catabolic process"/>
    <property type="evidence" value="ECO:0007669"/>
    <property type="project" value="UniProtKB-KW"/>
</dbReference>
<evidence type="ECO:0000313" key="12">
    <source>
        <dbReference type="EMBL" id="GMH12510.1"/>
    </source>
</evidence>
<name>A0AAD3XQD1_NEPGR</name>
<dbReference type="InterPro" id="IPR041736">
    <property type="entry name" value="4OHPhenylPyrv_dOase_N"/>
</dbReference>
<keyword evidence="8" id="KW-0408">Iron</keyword>
<dbReference type="PROSITE" id="PS51819">
    <property type="entry name" value="VOC"/>
    <property type="match status" value="1"/>
</dbReference>
<comment type="caution">
    <text evidence="12">The sequence shown here is derived from an EMBL/GenBank/DDBJ whole genome shotgun (WGS) entry which is preliminary data.</text>
</comment>
<keyword evidence="9" id="KW-0585">Phenylalanine catabolism</keyword>
<dbReference type="InterPro" id="IPR029068">
    <property type="entry name" value="Glyas_Bleomycin-R_OHBP_Dase"/>
</dbReference>
<keyword evidence="7" id="KW-0828">Tyrosine catabolism</keyword>
<dbReference type="AlphaFoldDB" id="A0AAD3XQD1"/>
<accession>A0AAD3XQD1</accession>
<feature type="compositionally biased region" description="Basic and acidic residues" evidence="10">
    <location>
        <begin position="31"/>
        <end position="42"/>
    </location>
</feature>
<evidence type="ECO:0000256" key="5">
    <source>
        <dbReference type="ARBA" id="ARBA00022723"/>
    </source>
</evidence>
<evidence type="ECO:0000256" key="7">
    <source>
        <dbReference type="ARBA" id="ARBA00022878"/>
    </source>
</evidence>
<evidence type="ECO:0000313" key="13">
    <source>
        <dbReference type="Proteomes" id="UP001279734"/>
    </source>
</evidence>
<dbReference type="CDD" id="cd08342">
    <property type="entry name" value="HPPD_N_like"/>
    <property type="match status" value="1"/>
</dbReference>
<reference evidence="12" key="1">
    <citation type="submission" date="2023-05" db="EMBL/GenBank/DDBJ databases">
        <title>Nepenthes gracilis genome sequencing.</title>
        <authorList>
            <person name="Fukushima K."/>
        </authorList>
    </citation>
    <scope>NUCLEOTIDE SEQUENCE</scope>
    <source>
        <strain evidence="12">SING2019-196</strain>
    </source>
</reference>
<feature type="region of interest" description="Disordered" evidence="10">
    <location>
        <begin position="271"/>
        <end position="294"/>
    </location>
</feature>
<dbReference type="SUPFAM" id="SSF54593">
    <property type="entry name" value="Glyoxalase/Bleomycin resistance protein/Dihydroxybiphenyl dioxygenase"/>
    <property type="match status" value="1"/>
</dbReference>
<evidence type="ECO:0000256" key="9">
    <source>
        <dbReference type="ARBA" id="ARBA00023232"/>
    </source>
</evidence>
<evidence type="ECO:0000256" key="8">
    <source>
        <dbReference type="ARBA" id="ARBA00023004"/>
    </source>
</evidence>
<dbReference type="GO" id="GO:0003868">
    <property type="term" value="F:4-hydroxyphenylpyruvate dioxygenase activity"/>
    <property type="evidence" value="ECO:0007669"/>
    <property type="project" value="UniProtKB-EC"/>
</dbReference>
<evidence type="ECO:0000256" key="10">
    <source>
        <dbReference type="SAM" id="MobiDB-lite"/>
    </source>
</evidence>
<keyword evidence="13" id="KW-1185">Reference proteome</keyword>
<feature type="region of interest" description="Disordered" evidence="10">
    <location>
        <begin position="31"/>
        <end position="77"/>
    </location>
</feature>
<gene>
    <name evidence="12" type="ORF">Nepgr_014351</name>
</gene>
<evidence type="ECO:0000256" key="6">
    <source>
        <dbReference type="ARBA" id="ARBA00022737"/>
    </source>
</evidence>
<protein>
    <recommendedName>
        <fullName evidence="4">4-hydroxyphenylpyruvate dioxygenase</fullName>
        <ecNumber evidence="4">1.13.11.27</ecNumber>
    </recommendedName>
</protein>
<keyword evidence="6" id="KW-0677">Repeat</keyword>
<comment type="similarity">
    <text evidence="3">Belongs to the 4HPPD family.</text>
</comment>
<dbReference type="Gene3D" id="3.10.180.10">
    <property type="entry name" value="2,3-Dihydroxybiphenyl 1,2-Dioxygenase, domain 1"/>
    <property type="match status" value="1"/>
</dbReference>
<evidence type="ECO:0000259" key="11">
    <source>
        <dbReference type="PROSITE" id="PS51819"/>
    </source>
</evidence>
<dbReference type="GO" id="GO:0006572">
    <property type="term" value="P:L-tyrosine catabolic process"/>
    <property type="evidence" value="ECO:0007669"/>
    <property type="project" value="UniProtKB-KW"/>
</dbReference>
<dbReference type="InterPro" id="IPR005956">
    <property type="entry name" value="4OHPhenylPyrv_dOase"/>
</dbReference>
<feature type="compositionally biased region" description="Polar residues" evidence="10">
    <location>
        <begin position="66"/>
        <end position="76"/>
    </location>
</feature>
<feature type="compositionally biased region" description="Polar residues" evidence="10">
    <location>
        <begin position="271"/>
        <end position="288"/>
    </location>
</feature>
<comment type="pathway">
    <text evidence="2">Amino-acid degradation; L-phenylalanine degradation; acetoacetate and fumarate from L-phenylalanine: step 3/6.</text>
</comment>
<evidence type="ECO:0000256" key="1">
    <source>
        <dbReference type="ARBA" id="ARBA00001962"/>
    </source>
</evidence>
<evidence type="ECO:0000256" key="3">
    <source>
        <dbReference type="ARBA" id="ARBA00005877"/>
    </source>
</evidence>
<evidence type="ECO:0000256" key="2">
    <source>
        <dbReference type="ARBA" id="ARBA00005162"/>
    </source>
</evidence>
<sequence length="294" mass="32562">MGAKITMLRDENELLKEHVVRLMQETEQLKEQNRQLAKEGEQLRAQSKRLAEEGEQLRAQSKRSPRFSSAPLNSIDDQPRELPIAHEMLRFSLPSSPIKLPGKDIRFCRRGRVKMSTDTADGAAAAHEKAGSNGSSSSGYNLVGFSNFVRHNPKSDRFNVKSFHHVEFWSPDATNCSRRFSWGLGMPIVAKSDLSTGNPVHASYLLRSGDLRFLFTAPYSPSILSPDEFSAINAVIPTFSFSAFNSFVASHGLAVRAIAIEVEDAEKAFSTSVANGAKPSSSCPPRQQNRPRRD</sequence>
<dbReference type="PANTHER" id="PTHR11959">
    <property type="entry name" value="4-HYDROXYPHENYLPYRUVATE DIOXYGENASE"/>
    <property type="match status" value="1"/>
</dbReference>
<evidence type="ECO:0000256" key="4">
    <source>
        <dbReference type="ARBA" id="ARBA00013222"/>
    </source>
</evidence>
<comment type="cofactor">
    <cofactor evidence="1">
        <name>Fe cation</name>
        <dbReference type="ChEBI" id="CHEBI:24875"/>
    </cofactor>
</comment>
<dbReference type="InterPro" id="IPR037523">
    <property type="entry name" value="VOC_core"/>
</dbReference>
<dbReference type="PANTHER" id="PTHR11959:SF1">
    <property type="entry name" value="4-HYDROXYPHENYLPYRUVATE DIOXYGENASE"/>
    <property type="match status" value="1"/>
</dbReference>
<organism evidence="12 13">
    <name type="scientific">Nepenthes gracilis</name>
    <name type="common">Slender pitcher plant</name>
    <dbReference type="NCBI Taxonomy" id="150966"/>
    <lineage>
        <taxon>Eukaryota</taxon>
        <taxon>Viridiplantae</taxon>
        <taxon>Streptophyta</taxon>
        <taxon>Embryophyta</taxon>
        <taxon>Tracheophyta</taxon>
        <taxon>Spermatophyta</taxon>
        <taxon>Magnoliopsida</taxon>
        <taxon>eudicotyledons</taxon>
        <taxon>Gunneridae</taxon>
        <taxon>Pentapetalae</taxon>
        <taxon>Caryophyllales</taxon>
        <taxon>Nepenthaceae</taxon>
        <taxon>Nepenthes</taxon>
    </lineage>
</organism>
<dbReference type="EC" id="1.13.11.27" evidence="4"/>
<dbReference type="EMBL" id="BSYO01000012">
    <property type="protein sequence ID" value="GMH12510.1"/>
    <property type="molecule type" value="Genomic_DNA"/>
</dbReference>